<dbReference type="SMART" id="SM00062">
    <property type="entry name" value="PBPb"/>
    <property type="match status" value="1"/>
</dbReference>
<dbReference type="EMBL" id="VULZ01000010">
    <property type="protein sequence ID" value="MSS15330.1"/>
    <property type="molecule type" value="Genomic_DNA"/>
</dbReference>
<evidence type="ECO:0000256" key="1">
    <source>
        <dbReference type="ARBA" id="ARBA00022729"/>
    </source>
</evidence>
<dbReference type="RefSeq" id="WP_154526060.1">
    <property type="nucleotide sequence ID" value="NZ_JAXEDB010000010.1"/>
</dbReference>
<reference evidence="4 5" key="1">
    <citation type="submission" date="2019-08" db="EMBL/GenBank/DDBJ databases">
        <title>In-depth cultivation of the pig gut microbiome towards novel bacterial diversity and tailored functional studies.</title>
        <authorList>
            <person name="Wylensek D."/>
            <person name="Hitch T.C.A."/>
            <person name="Clavel T."/>
        </authorList>
    </citation>
    <scope>NUCLEOTIDE SEQUENCE [LARGE SCALE GENOMIC DNA]</scope>
    <source>
        <strain evidence="4 5">Oil+RF-744-WCA-WT-11</strain>
    </source>
</reference>
<gene>
    <name evidence="4" type="ORF">FYJ35_09830</name>
</gene>
<evidence type="ECO:0000256" key="2">
    <source>
        <dbReference type="SAM" id="SignalP"/>
    </source>
</evidence>
<proteinExistence type="predicted"/>
<evidence type="ECO:0000259" key="3">
    <source>
        <dbReference type="SMART" id="SM00062"/>
    </source>
</evidence>
<keyword evidence="1 2" id="KW-0732">Signal</keyword>
<protein>
    <submittedName>
        <fullName evidence="4">Transporter substrate-binding domain-containing protein</fullName>
    </submittedName>
</protein>
<feature type="chain" id="PRO_5026787214" evidence="2">
    <location>
        <begin position="22"/>
        <end position="303"/>
    </location>
</feature>
<dbReference type="Gene3D" id="3.40.190.10">
    <property type="entry name" value="Periplasmic binding protein-like II"/>
    <property type="match status" value="2"/>
</dbReference>
<feature type="domain" description="Solute-binding protein family 3/N-terminal" evidence="3">
    <location>
        <begin position="79"/>
        <end position="294"/>
    </location>
</feature>
<evidence type="ECO:0000313" key="5">
    <source>
        <dbReference type="Proteomes" id="UP000481852"/>
    </source>
</evidence>
<dbReference type="PANTHER" id="PTHR35936:SF19">
    <property type="entry name" value="AMINO-ACID-BINDING PROTEIN YXEM-RELATED"/>
    <property type="match status" value="1"/>
</dbReference>
<comment type="caution">
    <text evidence="4">The sequence shown here is derived from an EMBL/GenBank/DDBJ whole genome shotgun (WGS) entry which is preliminary data.</text>
</comment>
<organism evidence="4 5">
    <name type="scientific">Porcincola intestinalis</name>
    <dbReference type="NCBI Taxonomy" id="2606632"/>
    <lineage>
        <taxon>Bacteria</taxon>
        <taxon>Bacillati</taxon>
        <taxon>Bacillota</taxon>
        <taxon>Clostridia</taxon>
        <taxon>Lachnospirales</taxon>
        <taxon>Lachnospiraceae</taxon>
        <taxon>Porcincola</taxon>
    </lineage>
</organism>
<feature type="signal peptide" evidence="2">
    <location>
        <begin position="1"/>
        <end position="21"/>
    </location>
</feature>
<dbReference type="PANTHER" id="PTHR35936">
    <property type="entry name" value="MEMBRANE-BOUND LYTIC MUREIN TRANSGLYCOSYLASE F"/>
    <property type="match status" value="1"/>
</dbReference>
<dbReference type="SUPFAM" id="SSF53850">
    <property type="entry name" value="Periplasmic binding protein-like II"/>
    <property type="match status" value="1"/>
</dbReference>
<dbReference type="Pfam" id="PF00497">
    <property type="entry name" value="SBP_bac_3"/>
    <property type="match status" value="1"/>
</dbReference>
<keyword evidence="5" id="KW-1185">Reference proteome</keyword>
<evidence type="ECO:0000313" key="4">
    <source>
        <dbReference type="EMBL" id="MSS15330.1"/>
    </source>
</evidence>
<sequence>MRRKVVSIVLSAAMMVSMAGALTAFGGETEAASGTESGTEAFTESPEGSGLIKDGVFSIANECGYAPYNWSQPDDSNDSVPIEDTSEYSNGYDVMIAKKICDAYGWKLKVNRLDWDSLIPAVQSGQVDAIIAGQSMTAERAKQVDFAGPYLYATIVVVTKKDSKFASAKGISDLSGGKCTSQMGTIWYDTCLPQIEGADVQEAAESAPAMLMALETGAVDYVCTDMPTAQGAVAAYPDLTILDFSGSDDNFKVSDEDVNIGISVKKGNTALKSEIDAVLNTMDKKDFDDIMADAIKIQPITNN</sequence>
<accession>A0A6L5X540</accession>
<name>A0A6L5X540_9FIRM</name>
<dbReference type="AlphaFoldDB" id="A0A6L5X540"/>
<dbReference type="InterPro" id="IPR001638">
    <property type="entry name" value="Solute-binding_3/MltF_N"/>
</dbReference>
<dbReference type="Proteomes" id="UP000481852">
    <property type="component" value="Unassembled WGS sequence"/>
</dbReference>